<dbReference type="RefSeq" id="WP_154395486.1">
    <property type="nucleotide sequence ID" value="NZ_CP103079.1"/>
</dbReference>
<dbReference type="Gene3D" id="3.40.50.12230">
    <property type="match status" value="1"/>
</dbReference>
<proteinExistence type="predicted"/>
<dbReference type="Pfam" id="PF02911">
    <property type="entry name" value="Formyl_trans_C"/>
    <property type="match status" value="1"/>
</dbReference>
<dbReference type="SUPFAM" id="SSF50486">
    <property type="entry name" value="FMT C-terminal domain-like"/>
    <property type="match status" value="1"/>
</dbReference>
<evidence type="ECO:0000259" key="1">
    <source>
        <dbReference type="Pfam" id="PF00551"/>
    </source>
</evidence>
<comment type="caution">
    <text evidence="3">The sequence shown here is derived from an EMBL/GenBank/DDBJ whole genome shotgun (WGS) entry which is preliminary data.</text>
</comment>
<dbReference type="EMBL" id="WKMY01000030">
    <property type="protein sequence ID" value="MRY95899.1"/>
    <property type="molecule type" value="Genomic_DNA"/>
</dbReference>
<accession>A0A7K0H1X8</accession>
<dbReference type="InterPro" id="IPR002376">
    <property type="entry name" value="Formyl_transf_N"/>
</dbReference>
<dbReference type="AlphaFoldDB" id="A0A7K0H1X8"/>
<organism evidence="3 4">
    <name type="scientific">Parabacteroides distasonis</name>
    <dbReference type="NCBI Taxonomy" id="823"/>
    <lineage>
        <taxon>Bacteria</taxon>
        <taxon>Pseudomonadati</taxon>
        <taxon>Bacteroidota</taxon>
        <taxon>Bacteroidia</taxon>
        <taxon>Bacteroidales</taxon>
        <taxon>Tannerellaceae</taxon>
        <taxon>Parabacteroides</taxon>
    </lineage>
</organism>
<evidence type="ECO:0000313" key="4">
    <source>
        <dbReference type="Proteomes" id="UP000461276"/>
    </source>
</evidence>
<name>A0A7K0H1X8_PARDI</name>
<dbReference type="PANTHER" id="PTHR11138:SF5">
    <property type="entry name" value="METHIONYL-TRNA FORMYLTRANSFERASE, MITOCHONDRIAL"/>
    <property type="match status" value="1"/>
</dbReference>
<evidence type="ECO:0000313" key="3">
    <source>
        <dbReference type="EMBL" id="MRY95899.1"/>
    </source>
</evidence>
<protein>
    <submittedName>
        <fullName evidence="3">Methionyl-tRNA formyltransferase</fullName>
    </submittedName>
</protein>
<dbReference type="GO" id="GO:0005829">
    <property type="term" value="C:cytosol"/>
    <property type="evidence" value="ECO:0007669"/>
    <property type="project" value="TreeGrafter"/>
</dbReference>
<feature type="domain" description="Formyl transferase N-terminal" evidence="1">
    <location>
        <begin position="20"/>
        <end position="176"/>
    </location>
</feature>
<dbReference type="SUPFAM" id="SSF53328">
    <property type="entry name" value="Formyltransferase"/>
    <property type="match status" value="1"/>
</dbReference>
<dbReference type="PANTHER" id="PTHR11138">
    <property type="entry name" value="METHIONYL-TRNA FORMYLTRANSFERASE"/>
    <property type="match status" value="1"/>
</dbReference>
<reference evidence="3 4" key="1">
    <citation type="journal article" date="2019" name="Nat. Med.">
        <title>A library of human gut bacterial isolates paired with longitudinal multiomics data enables mechanistic microbiome research.</title>
        <authorList>
            <person name="Poyet M."/>
            <person name="Groussin M."/>
            <person name="Gibbons S.M."/>
            <person name="Avila-Pacheco J."/>
            <person name="Jiang X."/>
            <person name="Kearney S.M."/>
            <person name="Perrotta A.R."/>
            <person name="Berdy B."/>
            <person name="Zhao S."/>
            <person name="Lieberman T.D."/>
            <person name="Swanson P.K."/>
            <person name="Smith M."/>
            <person name="Roesemann S."/>
            <person name="Alexander J.E."/>
            <person name="Rich S.A."/>
            <person name="Livny J."/>
            <person name="Vlamakis H."/>
            <person name="Clish C."/>
            <person name="Bullock K."/>
            <person name="Deik A."/>
            <person name="Scott J."/>
            <person name="Pierce K.A."/>
            <person name="Xavier R.J."/>
            <person name="Alm E.J."/>
        </authorList>
    </citation>
    <scope>NUCLEOTIDE SEQUENCE [LARGE SCALE GENOMIC DNA]</scope>
    <source>
        <strain evidence="3 4">BIOML-A9</strain>
    </source>
</reference>
<dbReference type="Proteomes" id="UP000461276">
    <property type="component" value="Unassembled WGS sequence"/>
</dbReference>
<dbReference type="InterPro" id="IPR001555">
    <property type="entry name" value="GART_AS"/>
</dbReference>
<feature type="domain" description="Formyl transferase C-terminal" evidence="2">
    <location>
        <begin position="207"/>
        <end position="290"/>
    </location>
</feature>
<sequence>MMEKFRIGYFADGPWGHLTLDKLLQDVSLEIAFIVPRNDTKDSYLKSKANDYGIDYLVPVKVNSEEFYQRAEAYHCDLFVSMSYNQIFRERIYNLPKYKTINCHAGKLPFYRGRNILNWALINDEKEFGITVHYVDDGIDTGDIILQRTFPITDEDDYDTLLKVAYAECPKILYQAIKEIQEGTSLRIPQDIISLYGAYCGMRQVGDELIDWGQTSREIFNFVRSICKPGPMAATFCTRARVLVNKVEYNAGYPVYKGIPGQIIGMDSGCPIVKTKDSYVKILQYESECKLRVGDRLASK</sequence>
<gene>
    <name evidence="3" type="ORF">GKD67_22220</name>
</gene>
<dbReference type="PROSITE" id="PS00373">
    <property type="entry name" value="GART"/>
    <property type="match status" value="1"/>
</dbReference>
<keyword evidence="3" id="KW-0808">Transferase</keyword>
<dbReference type="GO" id="GO:0004479">
    <property type="term" value="F:methionyl-tRNA formyltransferase activity"/>
    <property type="evidence" value="ECO:0007669"/>
    <property type="project" value="TreeGrafter"/>
</dbReference>
<dbReference type="CDD" id="cd08369">
    <property type="entry name" value="FMT_core"/>
    <property type="match status" value="1"/>
</dbReference>
<dbReference type="InterPro" id="IPR036477">
    <property type="entry name" value="Formyl_transf_N_sf"/>
</dbReference>
<dbReference type="InterPro" id="IPR011034">
    <property type="entry name" value="Formyl_transferase-like_C_sf"/>
</dbReference>
<evidence type="ECO:0000259" key="2">
    <source>
        <dbReference type="Pfam" id="PF02911"/>
    </source>
</evidence>
<dbReference type="InterPro" id="IPR005793">
    <property type="entry name" value="Formyl_trans_C"/>
</dbReference>
<dbReference type="Pfam" id="PF00551">
    <property type="entry name" value="Formyl_trans_N"/>
    <property type="match status" value="1"/>
</dbReference>